<keyword evidence="1" id="KW-0479">Metal-binding</keyword>
<dbReference type="InterPro" id="IPR001138">
    <property type="entry name" value="Zn2Cys6_DnaBD"/>
</dbReference>
<evidence type="ECO:0000256" key="1">
    <source>
        <dbReference type="ARBA" id="ARBA00022723"/>
    </source>
</evidence>
<organism evidence="8 9">
    <name type="scientific">Aspergillus sclerotiicarbonarius (strain CBS 121057 / IBT 28362)</name>
    <dbReference type="NCBI Taxonomy" id="1448318"/>
    <lineage>
        <taxon>Eukaryota</taxon>
        <taxon>Fungi</taxon>
        <taxon>Dikarya</taxon>
        <taxon>Ascomycota</taxon>
        <taxon>Pezizomycotina</taxon>
        <taxon>Eurotiomycetes</taxon>
        <taxon>Eurotiomycetidae</taxon>
        <taxon>Eurotiales</taxon>
        <taxon>Aspergillaceae</taxon>
        <taxon>Aspergillus</taxon>
        <taxon>Aspergillus subgen. Circumdati</taxon>
    </lineage>
</organism>
<keyword evidence="2" id="KW-0862">Zinc</keyword>
<dbReference type="VEuPathDB" id="FungiDB:BO78DRAFT_459361"/>
<dbReference type="InterPro" id="IPR021858">
    <property type="entry name" value="Fun_TF"/>
</dbReference>
<protein>
    <submittedName>
        <fullName evidence="8">Dynamin GTPase</fullName>
    </submittedName>
</protein>
<gene>
    <name evidence="8" type="ORF">BO78DRAFT_459361</name>
</gene>
<dbReference type="GO" id="GO:0008270">
    <property type="term" value="F:zinc ion binding"/>
    <property type="evidence" value="ECO:0007669"/>
    <property type="project" value="InterPro"/>
</dbReference>
<dbReference type="PANTHER" id="PTHR36206">
    <property type="entry name" value="ASPERCRYPTIN BIOSYNTHESIS CLUSTER-SPECIFIC TRANSCRIPTION REGULATOR ATNN-RELATED"/>
    <property type="match status" value="1"/>
</dbReference>
<evidence type="ECO:0000256" key="4">
    <source>
        <dbReference type="ARBA" id="ARBA00023125"/>
    </source>
</evidence>
<evidence type="ECO:0000259" key="7">
    <source>
        <dbReference type="PROSITE" id="PS50048"/>
    </source>
</evidence>
<evidence type="ECO:0000256" key="2">
    <source>
        <dbReference type="ARBA" id="ARBA00022833"/>
    </source>
</evidence>
<dbReference type="Proteomes" id="UP000248423">
    <property type="component" value="Unassembled WGS sequence"/>
</dbReference>
<name>A0A319F1X1_ASPSB</name>
<dbReference type="GO" id="GO:0003677">
    <property type="term" value="F:DNA binding"/>
    <property type="evidence" value="ECO:0007669"/>
    <property type="project" value="UniProtKB-KW"/>
</dbReference>
<dbReference type="Pfam" id="PF11951">
    <property type="entry name" value="Fungal_trans_2"/>
    <property type="match status" value="1"/>
</dbReference>
<dbReference type="GO" id="GO:0009893">
    <property type="term" value="P:positive regulation of metabolic process"/>
    <property type="evidence" value="ECO:0007669"/>
    <property type="project" value="UniProtKB-ARBA"/>
</dbReference>
<dbReference type="SMART" id="SM00066">
    <property type="entry name" value="GAL4"/>
    <property type="match status" value="1"/>
</dbReference>
<dbReference type="GO" id="GO:0000981">
    <property type="term" value="F:DNA-binding transcription factor activity, RNA polymerase II-specific"/>
    <property type="evidence" value="ECO:0007669"/>
    <property type="project" value="InterPro"/>
</dbReference>
<dbReference type="InterPro" id="IPR036864">
    <property type="entry name" value="Zn2-C6_fun-type_DNA-bd_sf"/>
</dbReference>
<dbReference type="AlphaFoldDB" id="A0A319F1X1"/>
<evidence type="ECO:0000256" key="5">
    <source>
        <dbReference type="ARBA" id="ARBA00023163"/>
    </source>
</evidence>
<dbReference type="InterPro" id="IPR052360">
    <property type="entry name" value="Transcr_Regulatory_Proteins"/>
</dbReference>
<keyword evidence="4" id="KW-0238">DNA-binding</keyword>
<evidence type="ECO:0000313" key="9">
    <source>
        <dbReference type="Proteomes" id="UP000248423"/>
    </source>
</evidence>
<keyword evidence="3" id="KW-0805">Transcription regulation</keyword>
<reference evidence="8 9" key="1">
    <citation type="submission" date="2018-02" db="EMBL/GenBank/DDBJ databases">
        <title>The genomes of Aspergillus section Nigri reveals drivers in fungal speciation.</title>
        <authorList>
            <consortium name="DOE Joint Genome Institute"/>
            <person name="Vesth T.C."/>
            <person name="Nybo J."/>
            <person name="Theobald S."/>
            <person name="Brandl J."/>
            <person name="Frisvad J.C."/>
            <person name="Nielsen K.F."/>
            <person name="Lyhne E.K."/>
            <person name="Kogle M.E."/>
            <person name="Kuo A."/>
            <person name="Riley R."/>
            <person name="Clum A."/>
            <person name="Nolan M."/>
            <person name="Lipzen A."/>
            <person name="Salamov A."/>
            <person name="Henrissat B."/>
            <person name="Wiebenga A."/>
            <person name="De vries R.P."/>
            <person name="Grigoriev I.V."/>
            <person name="Mortensen U.H."/>
            <person name="Andersen M.R."/>
            <person name="Baker S.E."/>
        </authorList>
    </citation>
    <scope>NUCLEOTIDE SEQUENCE [LARGE SCALE GENOMIC DNA]</scope>
    <source>
        <strain evidence="8 9">CBS 121057</strain>
    </source>
</reference>
<dbReference type="OrthoDB" id="2593732at2759"/>
<keyword evidence="9" id="KW-1185">Reference proteome</keyword>
<dbReference type="PANTHER" id="PTHR36206:SF12">
    <property type="entry name" value="ASPERCRYPTIN BIOSYNTHESIS CLUSTER-SPECIFIC TRANSCRIPTION REGULATOR ATNN-RELATED"/>
    <property type="match status" value="1"/>
</dbReference>
<dbReference type="CDD" id="cd00067">
    <property type="entry name" value="GAL4"/>
    <property type="match status" value="1"/>
</dbReference>
<proteinExistence type="predicted"/>
<dbReference type="Pfam" id="PF00172">
    <property type="entry name" value="Zn_clus"/>
    <property type="match status" value="1"/>
</dbReference>
<sequence length="540" mass="62111">MKSNPAGKPASRPSRGRQRRWVARVKTGCVTCRIRRIKCDEARPSCRNCRSTGRCCDGYNDDTMASEKCDSLIPSRLPSTWDFVSLDSGEKENFFFFRSITTSTLAGFFDLGFWSYRLLQDSHRYPALWHGMTALAGVHREYVDPSKSVTQPRMGDTRNVQLALKQFNKSIESLMNQFSGQSLTIHDKIAVLSTCVLYICISSLQGRQPQAFMHLLNGLKLFHQWDLQSSHARSPEDWLGAEMLLLIFTRLDSQARPYLAMQDMSSGWTDTQLVQPSKERPFATLLESYISLEALFNDVIRFFLRYLKNHSPNPDPIPSGVREMYFRQVQEWDVRHATLLRMSPEYLQEKAIDLLNIRRQFVGVMLALDPTQGDLAHDELFPEYAIMVDTVARILEGGDERNTPDYLSVNKQHKHPAFSLETGIVEPLFWIGTRCREPFLRRKALDLLKRYPRREGICEGMLASCIVERVIEIEENGCPQANAKVGSTSTYTRGRWICKAHRVATWDFILVTERQVRVVMKTVEDWELSRGGIEVMASWW</sequence>
<evidence type="ECO:0000313" key="8">
    <source>
        <dbReference type="EMBL" id="PYI09259.1"/>
    </source>
</evidence>
<dbReference type="SUPFAM" id="SSF57701">
    <property type="entry name" value="Zn2/Cys6 DNA-binding domain"/>
    <property type="match status" value="1"/>
</dbReference>
<dbReference type="PROSITE" id="PS50048">
    <property type="entry name" value="ZN2_CY6_FUNGAL_2"/>
    <property type="match status" value="1"/>
</dbReference>
<accession>A0A319F1X1</accession>
<dbReference type="PROSITE" id="PS00463">
    <property type="entry name" value="ZN2_CY6_FUNGAL_1"/>
    <property type="match status" value="1"/>
</dbReference>
<dbReference type="Gene3D" id="4.10.240.10">
    <property type="entry name" value="Zn(2)-C6 fungal-type DNA-binding domain"/>
    <property type="match status" value="1"/>
</dbReference>
<dbReference type="EMBL" id="KZ826329">
    <property type="protein sequence ID" value="PYI09259.1"/>
    <property type="molecule type" value="Genomic_DNA"/>
</dbReference>
<evidence type="ECO:0000256" key="3">
    <source>
        <dbReference type="ARBA" id="ARBA00023015"/>
    </source>
</evidence>
<feature type="domain" description="Zn(2)-C6 fungal-type" evidence="7">
    <location>
        <begin position="28"/>
        <end position="56"/>
    </location>
</feature>
<evidence type="ECO:0000256" key="6">
    <source>
        <dbReference type="ARBA" id="ARBA00023242"/>
    </source>
</evidence>
<keyword evidence="5" id="KW-0804">Transcription</keyword>
<keyword evidence="6" id="KW-0539">Nucleus</keyword>